<dbReference type="PANTHER" id="PTHR15081">
    <property type="entry name" value="NUCLEAR AUTOANTIGENIC SPERM PROTEIN NASP -RELATED"/>
    <property type="match status" value="1"/>
</dbReference>
<feature type="region of interest" description="Disordered" evidence="6">
    <location>
        <begin position="38"/>
        <end position="62"/>
    </location>
</feature>
<comment type="caution">
    <text evidence="8">The sequence shown here is derived from an EMBL/GenBank/DDBJ whole genome shotgun (WGS) entry which is preliminary data.</text>
</comment>
<reference evidence="8 9" key="1">
    <citation type="submission" date="2018-10" db="EMBL/GenBank/DDBJ databases">
        <title>A high-quality apple genome assembly.</title>
        <authorList>
            <person name="Hu J."/>
        </authorList>
    </citation>
    <scope>NUCLEOTIDE SEQUENCE [LARGE SCALE GENOMIC DNA]</scope>
    <source>
        <strain evidence="9">cv. HFTH1</strain>
        <tissue evidence="8">Young leaf</tissue>
    </source>
</reference>
<evidence type="ECO:0000256" key="3">
    <source>
        <dbReference type="ARBA" id="ARBA00022737"/>
    </source>
</evidence>
<feature type="domain" description="Tetratricopeptide SHNi-TPR" evidence="7">
    <location>
        <begin position="236"/>
        <end position="272"/>
    </location>
</feature>
<gene>
    <name evidence="8" type="ORF">DVH24_026393</name>
</gene>
<dbReference type="EMBL" id="RDQH01000328">
    <property type="protein sequence ID" value="RXI07257.1"/>
    <property type="molecule type" value="Genomic_DNA"/>
</dbReference>
<evidence type="ECO:0000256" key="5">
    <source>
        <dbReference type="ARBA" id="ARBA00023242"/>
    </source>
</evidence>
<evidence type="ECO:0000256" key="6">
    <source>
        <dbReference type="SAM" id="MobiDB-lite"/>
    </source>
</evidence>
<comment type="similarity">
    <text evidence="2">Belongs to the NASP family.</text>
</comment>
<evidence type="ECO:0000256" key="2">
    <source>
        <dbReference type="ARBA" id="ARBA00008402"/>
    </source>
</evidence>
<name>A0A498KIH2_MALDO</name>
<dbReference type="SUPFAM" id="SSF48452">
    <property type="entry name" value="TPR-like"/>
    <property type="match status" value="1"/>
</dbReference>
<organism evidence="8 9">
    <name type="scientific">Malus domestica</name>
    <name type="common">Apple</name>
    <name type="synonym">Pyrus malus</name>
    <dbReference type="NCBI Taxonomy" id="3750"/>
    <lineage>
        <taxon>Eukaryota</taxon>
        <taxon>Viridiplantae</taxon>
        <taxon>Streptophyta</taxon>
        <taxon>Embryophyta</taxon>
        <taxon>Tracheophyta</taxon>
        <taxon>Spermatophyta</taxon>
        <taxon>Magnoliopsida</taxon>
        <taxon>eudicotyledons</taxon>
        <taxon>Gunneridae</taxon>
        <taxon>Pentapetalae</taxon>
        <taxon>rosids</taxon>
        <taxon>fabids</taxon>
        <taxon>Rosales</taxon>
        <taxon>Rosaceae</taxon>
        <taxon>Amygdaloideae</taxon>
        <taxon>Maleae</taxon>
        <taxon>Malus</taxon>
    </lineage>
</organism>
<proteinExistence type="inferred from homology"/>
<evidence type="ECO:0000313" key="9">
    <source>
        <dbReference type="Proteomes" id="UP000290289"/>
    </source>
</evidence>
<keyword evidence="5" id="KW-0539">Nucleus</keyword>
<protein>
    <recommendedName>
        <fullName evidence="7">Tetratricopeptide SHNi-TPR domain-containing protein</fullName>
    </recommendedName>
</protein>
<dbReference type="PANTHER" id="PTHR15081:SF1">
    <property type="entry name" value="NUCLEAR AUTOANTIGENIC SPERM PROTEIN"/>
    <property type="match status" value="1"/>
</dbReference>
<dbReference type="STRING" id="3750.A0A498KIH2"/>
<dbReference type="GO" id="GO:0042393">
    <property type="term" value="F:histone binding"/>
    <property type="evidence" value="ECO:0007669"/>
    <property type="project" value="TreeGrafter"/>
</dbReference>
<feature type="region of interest" description="Disordered" evidence="6">
    <location>
        <begin position="435"/>
        <end position="516"/>
    </location>
</feature>
<feature type="compositionally biased region" description="Polar residues" evidence="6">
    <location>
        <begin position="140"/>
        <end position="173"/>
    </location>
</feature>
<evidence type="ECO:0000256" key="1">
    <source>
        <dbReference type="ARBA" id="ARBA00004123"/>
    </source>
</evidence>
<dbReference type="InterPro" id="IPR019544">
    <property type="entry name" value="Tetratricopeptide_SHNi-TPR_dom"/>
</dbReference>
<comment type="subcellular location">
    <subcellularLocation>
        <location evidence="1">Nucleus</location>
    </subcellularLocation>
</comment>
<evidence type="ECO:0000256" key="4">
    <source>
        <dbReference type="ARBA" id="ARBA00022803"/>
    </source>
</evidence>
<dbReference type="GO" id="GO:0034080">
    <property type="term" value="P:CENP-A containing chromatin assembly"/>
    <property type="evidence" value="ECO:0007669"/>
    <property type="project" value="TreeGrafter"/>
</dbReference>
<feature type="compositionally biased region" description="Acidic residues" evidence="6">
    <location>
        <begin position="186"/>
        <end position="205"/>
    </location>
</feature>
<feature type="compositionally biased region" description="Polar residues" evidence="6">
    <location>
        <begin position="41"/>
        <end position="56"/>
    </location>
</feature>
<dbReference type="SMART" id="SM00028">
    <property type="entry name" value="TPR"/>
    <property type="match status" value="2"/>
</dbReference>
<keyword evidence="9" id="KW-1185">Reference proteome</keyword>
<dbReference type="GO" id="GO:0005654">
    <property type="term" value="C:nucleoplasm"/>
    <property type="evidence" value="ECO:0007669"/>
    <property type="project" value="TreeGrafter"/>
</dbReference>
<dbReference type="InterPro" id="IPR051730">
    <property type="entry name" value="NASP-like"/>
</dbReference>
<feature type="compositionally biased region" description="Basic and acidic residues" evidence="6">
    <location>
        <begin position="507"/>
        <end position="516"/>
    </location>
</feature>
<accession>A0A498KIH2</accession>
<dbReference type="InterPro" id="IPR019734">
    <property type="entry name" value="TPR_rpt"/>
</dbReference>
<dbReference type="Proteomes" id="UP000290289">
    <property type="component" value="Chromosome 2"/>
</dbReference>
<dbReference type="AlphaFoldDB" id="A0A498KIH2"/>
<dbReference type="GO" id="GO:0006335">
    <property type="term" value="P:DNA replication-dependent chromatin assembly"/>
    <property type="evidence" value="ECO:0007669"/>
    <property type="project" value="TreeGrafter"/>
</dbReference>
<keyword evidence="4" id="KW-0802">TPR repeat</keyword>
<feature type="region of interest" description="Disordered" evidence="6">
    <location>
        <begin position="132"/>
        <end position="205"/>
    </location>
</feature>
<dbReference type="InterPro" id="IPR011990">
    <property type="entry name" value="TPR-like_helical_dom_sf"/>
</dbReference>
<sequence>MVEEASASASASASETLIQTAELEAQRSNEATITEVAQGGAESTCNNDSAEASAVSSDGDREKSLEFANELIEKGSKAVKDSDYGEATECFSRALEIRVAHFGELAPQCVNAYYKYGCALLYKAQEETDPLGAVPKKEGQSQQESAKNSVNGESSTASVSCNAEQDAGLSNQEGAADDGVSGGKDQDEDGENSDDADLAEADADEDDTDLDLAWKMLDVARAIVEKHPADTMEKVDILSALAEVALEREDIETSLSDYQKALSILERLVEPDSRRIAELYPFQDRHPFLYFCFILFGFPPFPLGKGLTTLTGEFRNFRICLCLEIGSKPEEAIPYCQKAISTCRSRVRRLMLESRSFSESTTSPSASILEPGVALSSNVTESDSIVTDKQAEIETLTELSGDLEKKLEDLQQLASNSKSILVEILGLASAKAKGTEKSESSAVVSSSRMGTADNNGGFDSPTVSTAHTNGASGVTHLGVVGRGVKRVLMNAGSGESSASKKPALDSSEDKGEGNTS</sequence>
<dbReference type="Gene3D" id="1.25.40.10">
    <property type="entry name" value="Tetratricopeptide repeat domain"/>
    <property type="match status" value="2"/>
</dbReference>
<evidence type="ECO:0000313" key="8">
    <source>
        <dbReference type="EMBL" id="RXI07257.1"/>
    </source>
</evidence>
<feature type="compositionally biased region" description="Polar residues" evidence="6">
    <location>
        <begin position="461"/>
        <end position="472"/>
    </location>
</feature>
<dbReference type="Pfam" id="PF10516">
    <property type="entry name" value="SHNi-TPR"/>
    <property type="match status" value="1"/>
</dbReference>
<keyword evidence="3" id="KW-0677">Repeat</keyword>
<evidence type="ECO:0000259" key="7">
    <source>
        <dbReference type="Pfam" id="PF10516"/>
    </source>
</evidence>